<dbReference type="AlphaFoldDB" id="A0A8F5GWJ9"/>
<dbReference type="RefSeq" id="WP_218260524.1">
    <property type="nucleotide sequence ID" value="NZ_CP077715.1"/>
</dbReference>
<feature type="transmembrane region" description="Helical" evidence="1">
    <location>
        <begin position="94"/>
        <end position="114"/>
    </location>
</feature>
<keyword evidence="1" id="KW-1133">Transmembrane helix</keyword>
<reference evidence="2" key="1">
    <citation type="journal article" date="2021" name="Environ. Microbiol.">
        <title>New insights into the diversity and evolution of the archaeal mobilome from three complete genomes of Saccharolobus shibatae.</title>
        <authorList>
            <person name="Medvedeva S."/>
            <person name="Brandt D."/>
            <person name="Cvirkaite-Krupovic V."/>
            <person name="Liu Y."/>
            <person name="Severinov K."/>
            <person name="Ishino S."/>
            <person name="Ishino Y."/>
            <person name="Prangishvili D."/>
            <person name="Kalinowski J."/>
            <person name="Krupovic M."/>
        </authorList>
    </citation>
    <scope>NUCLEOTIDE SEQUENCE</scope>
    <source>
        <strain evidence="2">BEU9</strain>
    </source>
</reference>
<organism evidence="2 3">
    <name type="scientific">Saccharolobus shibatae</name>
    <dbReference type="NCBI Taxonomy" id="2286"/>
    <lineage>
        <taxon>Archaea</taxon>
        <taxon>Thermoproteota</taxon>
        <taxon>Thermoprotei</taxon>
        <taxon>Sulfolobales</taxon>
        <taxon>Sulfolobaceae</taxon>
        <taxon>Saccharolobus</taxon>
    </lineage>
</organism>
<dbReference type="Proteomes" id="UP000693941">
    <property type="component" value="Chromosome"/>
</dbReference>
<evidence type="ECO:0000313" key="2">
    <source>
        <dbReference type="EMBL" id="QXJ32086.1"/>
    </source>
</evidence>
<sequence>MKKLFSVLGSIFSGLGIWLKLVDKPIPAVKIITDNGTLVKIFPLQPVTTQTVHGILNSSQPIPIGVLNGSTGIPVSSSVAIYYTAIPPPWYANLWLEVLTVGIIMLGIAIFGWVRLKFRK</sequence>
<keyword evidence="1" id="KW-0472">Membrane</keyword>
<evidence type="ECO:0000256" key="1">
    <source>
        <dbReference type="SAM" id="Phobius"/>
    </source>
</evidence>
<evidence type="ECO:0000313" key="3">
    <source>
        <dbReference type="Proteomes" id="UP000693941"/>
    </source>
</evidence>
<accession>A0A8F5GWJ9</accession>
<proteinExistence type="predicted"/>
<keyword evidence="1" id="KW-0812">Transmembrane</keyword>
<name>A0A8F5GWJ9_9CREN</name>
<gene>
    <name evidence="2" type="ORF">J5U21_01737</name>
</gene>
<protein>
    <submittedName>
        <fullName evidence="2">Uncharacterized protein</fullName>
    </submittedName>
</protein>
<dbReference type="EMBL" id="CP077715">
    <property type="protein sequence ID" value="QXJ32086.1"/>
    <property type="molecule type" value="Genomic_DNA"/>
</dbReference>
<dbReference type="GeneID" id="65560217"/>